<dbReference type="AlphaFoldDB" id="A0A4P9UNY8"/>
<evidence type="ECO:0000256" key="8">
    <source>
        <dbReference type="HAMAP-Rule" id="MF_01207"/>
    </source>
</evidence>
<gene>
    <name evidence="8" type="primary">msrQ</name>
    <name evidence="10" type="ORF">EQU24_02380</name>
</gene>
<feature type="transmembrane region" description="Helical" evidence="8">
    <location>
        <begin position="78"/>
        <end position="96"/>
    </location>
</feature>
<evidence type="ECO:0000256" key="1">
    <source>
        <dbReference type="ARBA" id="ARBA00004141"/>
    </source>
</evidence>
<feature type="transmembrane region" description="Helical" evidence="8">
    <location>
        <begin position="149"/>
        <end position="168"/>
    </location>
</feature>
<dbReference type="InterPro" id="IPR022837">
    <property type="entry name" value="MsrQ-like"/>
</dbReference>
<dbReference type="PANTHER" id="PTHR36964">
    <property type="entry name" value="PROTEIN-METHIONINE-SULFOXIDE REDUCTASE HEME-BINDING SUBUNIT MSRQ"/>
    <property type="match status" value="1"/>
</dbReference>
<dbReference type="HAMAP" id="MF_01207">
    <property type="entry name" value="MsrQ"/>
    <property type="match status" value="1"/>
</dbReference>
<reference evidence="11" key="1">
    <citation type="journal article" date="2019" name="J. Bacteriol.">
        <title>A Mutagenic Screen Identifies a TonB-Dependent Receptor Required for the Lanthanide Metal Switch in the Type I Methanotroph 'Methylotuvimicrobium buryatense' 5GB1C.</title>
        <authorList>
            <person name="Groom J.D."/>
            <person name="Ford S.M."/>
            <person name="Pesesky M.W."/>
            <person name="Lidstrom M.E."/>
        </authorList>
    </citation>
    <scope>NUCLEOTIDE SEQUENCE [LARGE SCALE GENOMIC DNA]</scope>
    <source>
        <strain evidence="11">5GB1C</strain>
    </source>
</reference>
<dbReference type="KEGG" id="mbur:EQU24_02380"/>
<keyword evidence="8" id="KW-1003">Cell membrane</keyword>
<evidence type="ECO:0000256" key="6">
    <source>
        <dbReference type="ARBA" id="ARBA00023004"/>
    </source>
</evidence>
<dbReference type="GO" id="GO:0010181">
    <property type="term" value="F:FMN binding"/>
    <property type="evidence" value="ECO:0007669"/>
    <property type="project" value="UniProtKB-UniRule"/>
</dbReference>
<comment type="subunit">
    <text evidence="8">Heterodimer of a catalytic subunit (MsrP) and a heme-binding subunit (MsrQ).</text>
</comment>
<keyword evidence="4 8" id="KW-0812">Transmembrane</keyword>
<evidence type="ECO:0000256" key="2">
    <source>
        <dbReference type="ARBA" id="ARBA00022448"/>
    </source>
</evidence>
<evidence type="ECO:0000256" key="3">
    <source>
        <dbReference type="ARBA" id="ARBA00022617"/>
    </source>
</evidence>
<dbReference type="GO" id="GO:0016679">
    <property type="term" value="F:oxidoreductase activity, acting on diphenols and related substances as donors"/>
    <property type="evidence" value="ECO:0007669"/>
    <property type="project" value="TreeGrafter"/>
</dbReference>
<feature type="transmembrane region" description="Helical" evidence="8">
    <location>
        <begin position="7"/>
        <end position="26"/>
    </location>
</feature>
<dbReference type="OrthoDB" id="9788328at2"/>
<dbReference type="GO" id="GO:0020037">
    <property type="term" value="F:heme binding"/>
    <property type="evidence" value="ECO:0007669"/>
    <property type="project" value="UniProtKB-UniRule"/>
</dbReference>
<keyword evidence="2 8" id="KW-0813">Transport</keyword>
<feature type="transmembrane region" description="Helical" evidence="8">
    <location>
        <begin position="116"/>
        <end position="137"/>
    </location>
</feature>
<keyword evidence="8" id="KW-0249">Electron transport</keyword>
<dbReference type="EMBL" id="CP035467">
    <property type="protein sequence ID" value="QCW81226.1"/>
    <property type="molecule type" value="Genomic_DNA"/>
</dbReference>
<dbReference type="GO" id="GO:0046872">
    <property type="term" value="F:metal ion binding"/>
    <property type="evidence" value="ECO:0007669"/>
    <property type="project" value="UniProtKB-KW"/>
</dbReference>
<keyword evidence="5 8" id="KW-1133">Transmembrane helix</keyword>
<evidence type="ECO:0000313" key="10">
    <source>
        <dbReference type="EMBL" id="QCW81226.1"/>
    </source>
</evidence>
<evidence type="ECO:0000259" key="9">
    <source>
        <dbReference type="Pfam" id="PF01794"/>
    </source>
</evidence>
<keyword evidence="7 8" id="KW-0472">Membrane</keyword>
<name>A0A4P9UNY8_METBY</name>
<protein>
    <recommendedName>
        <fullName evidence="8">Protein-methionine-sulfoxide reductase heme-binding subunit MsrQ</fullName>
    </recommendedName>
    <alternativeName>
        <fullName evidence="8">Flavocytochrome MsrQ</fullName>
    </alternativeName>
</protein>
<keyword evidence="3 8" id="KW-0349">Heme</keyword>
<accession>A0A4P9UNY8</accession>
<dbReference type="Pfam" id="PF01794">
    <property type="entry name" value="Ferric_reduct"/>
    <property type="match status" value="1"/>
</dbReference>
<dbReference type="GO" id="GO:0030091">
    <property type="term" value="P:protein repair"/>
    <property type="evidence" value="ECO:0007669"/>
    <property type="project" value="UniProtKB-UniRule"/>
</dbReference>
<feature type="transmembrane region" description="Helical" evidence="8">
    <location>
        <begin position="174"/>
        <end position="190"/>
    </location>
</feature>
<comment type="similarity">
    <text evidence="8">Belongs to the MsrQ family.</text>
</comment>
<comment type="cofactor">
    <cofactor evidence="8">
        <name>FMN</name>
        <dbReference type="ChEBI" id="CHEBI:58210"/>
    </cofactor>
    <text evidence="8">Binds 1 FMN per subunit.</text>
</comment>
<dbReference type="STRING" id="675511.GCA_000341735_02528"/>
<keyword evidence="8" id="KW-0285">Flavoprotein</keyword>
<dbReference type="GO" id="GO:0009055">
    <property type="term" value="F:electron transfer activity"/>
    <property type="evidence" value="ECO:0007669"/>
    <property type="project" value="UniProtKB-UniRule"/>
</dbReference>
<proteinExistence type="inferred from homology"/>
<comment type="function">
    <text evidence="8">Part of the MsrPQ system that repairs oxidized periplasmic proteins containing methionine sulfoxide residues (Met-O), using respiratory chain electrons. Thus protects these proteins from oxidative-stress damage caused by reactive species of oxygen and chlorine generated by the host defense mechanisms. MsrPQ is essential for the maintenance of envelope integrity under bleach stress, rescuing a wide series of structurally unrelated periplasmic proteins from methionine oxidation. MsrQ provides electrons for reduction to the reductase catalytic subunit MsrP, using the quinone pool of the respiratory chain.</text>
</comment>
<dbReference type="InterPro" id="IPR013130">
    <property type="entry name" value="Fe3_Rdtase_TM_dom"/>
</dbReference>
<feature type="domain" description="Ferric oxidoreductase" evidence="9">
    <location>
        <begin position="46"/>
        <end position="158"/>
    </location>
</feature>
<comment type="cofactor">
    <cofactor evidence="8">
        <name>heme b</name>
        <dbReference type="ChEBI" id="CHEBI:60344"/>
    </cofactor>
    <text evidence="8">Binds 1 heme b (iron(II)-protoporphyrin IX) group per subunit.</text>
</comment>
<sequence>MNKLSTFEIKCAIFIIALIPFLLMLWNALTDSLGPNPVEALAQESGIWSLRFLLITLAFTPAKMIFKQPGLQKYRRVVALFTFFYCSVHFLIFIGFEHSFSFALIIEDLYTSPTVMVGLLAYLLLVPLTVTSTNNMMRKLGKNWKKLHSAVYVIGLLAILHFALTVKADLTRPLFYGFILLTLFVIRGVVRNSKKTTACKTEAVKD</sequence>
<evidence type="ECO:0000256" key="5">
    <source>
        <dbReference type="ARBA" id="ARBA00022989"/>
    </source>
</evidence>
<keyword evidence="8" id="KW-0479">Metal-binding</keyword>
<keyword evidence="11" id="KW-1185">Reference proteome</keyword>
<evidence type="ECO:0000313" key="11">
    <source>
        <dbReference type="Proteomes" id="UP000305881"/>
    </source>
</evidence>
<keyword evidence="8" id="KW-0288">FMN</keyword>
<keyword evidence="6 8" id="KW-0408">Iron</keyword>
<dbReference type="Proteomes" id="UP000305881">
    <property type="component" value="Chromosome"/>
</dbReference>
<organism evidence="10 11">
    <name type="scientific">Methylotuvimicrobium buryatense</name>
    <name type="common">Methylomicrobium buryatense</name>
    <dbReference type="NCBI Taxonomy" id="95641"/>
    <lineage>
        <taxon>Bacteria</taxon>
        <taxon>Pseudomonadati</taxon>
        <taxon>Pseudomonadota</taxon>
        <taxon>Gammaproteobacteria</taxon>
        <taxon>Methylococcales</taxon>
        <taxon>Methylococcaceae</taxon>
        <taxon>Methylotuvimicrobium</taxon>
    </lineage>
</organism>
<feature type="transmembrane region" description="Helical" evidence="8">
    <location>
        <begin position="46"/>
        <end position="66"/>
    </location>
</feature>
<dbReference type="PANTHER" id="PTHR36964:SF1">
    <property type="entry name" value="PROTEIN-METHIONINE-SULFOXIDE REDUCTASE HEME-BINDING SUBUNIT MSRQ"/>
    <property type="match status" value="1"/>
</dbReference>
<evidence type="ECO:0000256" key="4">
    <source>
        <dbReference type="ARBA" id="ARBA00022692"/>
    </source>
</evidence>
<comment type="subcellular location">
    <subcellularLocation>
        <location evidence="8">Cell membrane</location>
        <topology evidence="8">Multi-pass membrane protein</topology>
    </subcellularLocation>
    <subcellularLocation>
        <location evidence="1">Membrane</location>
        <topology evidence="1">Multi-pass membrane protein</topology>
    </subcellularLocation>
</comment>
<dbReference type="GO" id="GO:0005886">
    <property type="term" value="C:plasma membrane"/>
    <property type="evidence" value="ECO:0007669"/>
    <property type="project" value="UniProtKB-SubCell"/>
</dbReference>
<dbReference type="RefSeq" id="WP_017841035.1">
    <property type="nucleotide sequence ID" value="NZ_CP035467.1"/>
</dbReference>
<evidence type="ECO:0000256" key="7">
    <source>
        <dbReference type="ARBA" id="ARBA00023136"/>
    </source>
</evidence>